<evidence type="ECO:0000313" key="2">
    <source>
        <dbReference type="EMBL" id="GAA4772688.1"/>
    </source>
</evidence>
<protein>
    <recommendedName>
        <fullName evidence="4">Sensor histidine kinase</fullName>
    </recommendedName>
</protein>
<organism evidence="2 3">
    <name type="scientific">Actinomycetospora chlora</name>
    <dbReference type="NCBI Taxonomy" id="663608"/>
    <lineage>
        <taxon>Bacteria</taxon>
        <taxon>Bacillati</taxon>
        <taxon>Actinomycetota</taxon>
        <taxon>Actinomycetes</taxon>
        <taxon>Pseudonocardiales</taxon>
        <taxon>Pseudonocardiaceae</taxon>
        <taxon>Actinomycetospora</taxon>
    </lineage>
</organism>
<dbReference type="Proteomes" id="UP001500928">
    <property type="component" value="Unassembled WGS sequence"/>
</dbReference>
<feature type="transmembrane region" description="Helical" evidence="1">
    <location>
        <begin position="23"/>
        <end position="46"/>
    </location>
</feature>
<name>A0ABP9A321_9PSEU</name>
<comment type="caution">
    <text evidence="2">The sequence shown here is derived from an EMBL/GenBank/DDBJ whole genome shotgun (WGS) entry which is preliminary data.</text>
</comment>
<keyword evidence="3" id="KW-1185">Reference proteome</keyword>
<accession>A0ABP9A321</accession>
<reference evidence="3" key="1">
    <citation type="journal article" date="2019" name="Int. J. Syst. Evol. Microbiol.">
        <title>The Global Catalogue of Microorganisms (GCM) 10K type strain sequencing project: providing services to taxonomists for standard genome sequencing and annotation.</title>
        <authorList>
            <consortium name="The Broad Institute Genomics Platform"/>
            <consortium name="The Broad Institute Genome Sequencing Center for Infectious Disease"/>
            <person name="Wu L."/>
            <person name="Ma J."/>
        </authorList>
    </citation>
    <scope>NUCLEOTIDE SEQUENCE [LARGE SCALE GENOMIC DNA]</scope>
    <source>
        <strain evidence="3">JCM 17979</strain>
    </source>
</reference>
<evidence type="ECO:0008006" key="4">
    <source>
        <dbReference type="Google" id="ProtNLM"/>
    </source>
</evidence>
<dbReference type="RefSeq" id="WP_345410260.1">
    <property type="nucleotide sequence ID" value="NZ_BAABHO010000001.1"/>
</dbReference>
<sequence>MTAVTPERDTSWRSSRRRVRLDLVSDLGLFLLVLALGLAVALVAALV</sequence>
<keyword evidence="1" id="KW-1133">Transmembrane helix</keyword>
<dbReference type="EMBL" id="BAABHO010000001">
    <property type="protein sequence ID" value="GAA4772688.1"/>
    <property type="molecule type" value="Genomic_DNA"/>
</dbReference>
<evidence type="ECO:0000313" key="3">
    <source>
        <dbReference type="Proteomes" id="UP001500928"/>
    </source>
</evidence>
<evidence type="ECO:0000256" key="1">
    <source>
        <dbReference type="SAM" id="Phobius"/>
    </source>
</evidence>
<keyword evidence="1" id="KW-0812">Transmembrane</keyword>
<proteinExistence type="predicted"/>
<gene>
    <name evidence="2" type="ORF">GCM10023200_01280</name>
</gene>
<keyword evidence="1" id="KW-0472">Membrane</keyword>